<dbReference type="EMBL" id="SMSJ01000080">
    <property type="protein sequence ID" value="TDH59123.1"/>
    <property type="molecule type" value="Genomic_DNA"/>
</dbReference>
<comment type="caution">
    <text evidence="1">The sequence shown here is derived from an EMBL/GenBank/DDBJ whole genome shotgun (WGS) entry which is preliminary data.</text>
</comment>
<proteinExistence type="predicted"/>
<accession>A0A4R5Q903</accession>
<gene>
    <name evidence="1" type="ORF">E2C06_29105</name>
</gene>
<sequence length="92" mass="10142">MTHAEQFAAWYAVGATVREIADEARVPHSSVLQHLHAMGVPMRQVAKRCEWHDRVAPLRAQGLSCALIAERLGVSRSSVERVVRNKRAGVSA</sequence>
<dbReference type="AlphaFoldDB" id="A0A4R5Q903"/>
<dbReference type="RefSeq" id="WP_133292087.1">
    <property type="nucleotide sequence ID" value="NZ_SMSJ01000080.1"/>
</dbReference>
<keyword evidence="2" id="KW-1185">Reference proteome</keyword>
<dbReference type="Pfam" id="PF13384">
    <property type="entry name" value="HTH_23"/>
    <property type="match status" value="1"/>
</dbReference>
<name>A0A4R5Q903_9PROT</name>
<protein>
    <submittedName>
        <fullName evidence="1">Uncharacterized protein</fullName>
    </submittedName>
</protein>
<dbReference type="Proteomes" id="UP000295096">
    <property type="component" value="Unassembled WGS sequence"/>
</dbReference>
<dbReference type="Gene3D" id="1.10.10.60">
    <property type="entry name" value="Homeodomain-like"/>
    <property type="match status" value="1"/>
</dbReference>
<evidence type="ECO:0000313" key="1">
    <source>
        <dbReference type="EMBL" id="TDH59123.1"/>
    </source>
</evidence>
<reference evidence="1 2" key="1">
    <citation type="journal article" date="2016" name="J. Microbiol.">
        <title>Dankookia rubra gen. nov., sp. nov., an alphaproteobacterium isolated from sediment of a shallow stream.</title>
        <authorList>
            <person name="Kim W.H."/>
            <person name="Kim D.H."/>
            <person name="Kang K."/>
            <person name="Ahn T.Y."/>
        </authorList>
    </citation>
    <scope>NUCLEOTIDE SEQUENCE [LARGE SCALE GENOMIC DNA]</scope>
    <source>
        <strain evidence="1 2">JCM30602</strain>
    </source>
</reference>
<evidence type="ECO:0000313" key="2">
    <source>
        <dbReference type="Proteomes" id="UP000295096"/>
    </source>
</evidence>
<organism evidence="1 2">
    <name type="scientific">Dankookia rubra</name>
    <dbReference type="NCBI Taxonomy" id="1442381"/>
    <lineage>
        <taxon>Bacteria</taxon>
        <taxon>Pseudomonadati</taxon>
        <taxon>Pseudomonadota</taxon>
        <taxon>Alphaproteobacteria</taxon>
        <taxon>Acetobacterales</taxon>
        <taxon>Roseomonadaceae</taxon>
        <taxon>Dankookia</taxon>
    </lineage>
</organism>